<name>A0AA39TLU7_9PEZI</name>
<feature type="region of interest" description="Disordered" evidence="1">
    <location>
        <begin position="284"/>
        <end position="316"/>
    </location>
</feature>
<proteinExistence type="predicted"/>
<gene>
    <name evidence="2" type="ORF">DIS24_g12184</name>
</gene>
<sequence length="316" mass="35820">MSTTPPSSSFPNGAELPAGRTAKRSAESMDEEPSDIIAYTDTSAQARASFAGEAGLLDGFKDGDEMSAAESDRDPSTAVVEKLIYFTRQQLTDFDLQVLFKNQQARSWEARLKKMLEKNHQYRWQWRILTSWLLPFVENKYLKAKSDGQNLLEMSKDERAAFWRECWVDGPPARLCMEMWQPVSSVVDFAAIIDPPTGSTEADRAILKAWKNFLFNVFQITADLTLNYRVRVRNVTLGEMTAYDDTVDTVTKADEHVFGQWLRLSYDIPHPGIEEVPVLVPKAASKRVSKPPAKKPKTMRPRYQKARSTTSIARKS</sequence>
<feature type="compositionally biased region" description="Basic residues" evidence="1">
    <location>
        <begin position="284"/>
        <end position="305"/>
    </location>
</feature>
<keyword evidence="3" id="KW-1185">Reference proteome</keyword>
<dbReference type="EMBL" id="JAUJDW010000233">
    <property type="protein sequence ID" value="KAK0609861.1"/>
    <property type="molecule type" value="Genomic_DNA"/>
</dbReference>
<dbReference type="Proteomes" id="UP001175001">
    <property type="component" value="Unassembled WGS sequence"/>
</dbReference>
<dbReference type="AlphaFoldDB" id="A0AA39TLU7"/>
<evidence type="ECO:0000313" key="3">
    <source>
        <dbReference type="Proteomes" id="UP001175001"/>
    </source>
</evidence>
<feature type="compositionally biased region" description="Polar residues" evidence="1">
    <location>
        <begin position="306"/>
        <end position="316"/>
    </location>
</feature>
<protein>
    <submittedName>
        <fullName evidence="2">Uncharacterized protein</fullName>
    </submittedName>
</protein>
<accession>A0AA39TLU7</accession>
<organism evidence="2 3">
    <name type="scientific">Lasiodiplodia hormozganensis</name>
    <dbReference type="NCBI Taxonomy" id="869390"/>
    <lineage>
        <taxon>Eukaryota</taxon>
        <taxon>Fungi</taxon>
        <taxon>Dikarya</taxon>
        <taxon>Ascomycota</taxon>
        <taxon>Pezizomycotina</taxon>
        <taxon>Dothideomycetes</taxon>
        <taxon>Dothideomycetes incertae sedis</taxon>
        <taxon>Botryosphaeriales</taxon>
        <taxon>Botryosphaeriaceae</taxon>
        <taxon>Lasiodiplodia</taxon>
    </lineage>
</organism>
<comment type="caution">
    <text evidence="2">The sequence shown here is derived from an EMBL/GenBank/DDBJ whole genome shotgun (WGS) entry which is preliminary data.</text>
</comment>
<feature type="compositionally biased region" description="Polar residues" evidence="1">
    <location>
        <begin position="1"/>
        <end position="11"/>
    </location>
</feature>
<reference evidence="2" key="1">
    <citation type="submission" date="2023-06" db="EMBL/GenBank/DDBJ databases">
        <title>Multi-omics analyses reveal the molecular pathogenesis toolkit of Lasiodiplodia hormozganensis, a cross-kingdom pathogen.</title>
        <authorList>
            <person name="Felix C."/>
            <person name="Meneses R."/>
            <person name="Goncalves M.F.M."/>
            <person name="Tilleman L."/>
            <person name="Duarte A.S."/>
            <person name="Jorrin-Novo J.V."/>
            <person name="Van De Peer Y."/>
            <person name="Deforce D."/>
            <person name="Van Nieuwerburgh F."/>
            <person name="Esteves A.C."/>
            <person name="Alves A."/>
        </authorList>
    </citation>
    <scope>NUCLEOTIDE SEQUENCE</scope>
    <source>
        <strain evidence="2">CBS 339.90</strain>
    </source>
</reference>
<feature type="region of interest" description="Disordered" evidence="1">
    <location>
        <begin position="1"/>
        <end position="34"/>
    </location>
</feature>
<evidence type="ECO:0000313" key="2">
    <source>
        <dbReference type="EMBL" id="KAK0609861.1"/>
    </source>
</evidence>
<evidence type="ECO:0000256" key="1">
    <source>
        <dbReference type="SAM" id="MobiDB-lite"/>
    </source>
</evidence>